<dbReference type="NCBIfam" id="NF009466">
    <property type="entry name" value="PRK12826.1-2"/>
    <property type="match status" value="1"/>
</dbReference>
<dbReference type="Proteomes" id="UP000739565">
    <property type="component" value="Unassembled WGS sequence"/>
</dbReference>
<dbReference type="InterPro" id="IPR050259">
    <property type="entry name" value="SDR"/>
</dbReference>
<dbReference type="RefSeq" id="WP_259660641.1">
    <property type="nucleotide sequence ID" value="NZ_JAHXRI010000006.1"/>
</dbReference>
<comment type="caution">
    <text evidence="3">The sequence shown here is derived from an EMBL/GenBank/DDBJ whole genome shotgun (WGS) entry which is preliminary data.</text>
</comment>
<dbReference type="AlphaFoldDB" id="A0A953N9N7"/>
<dbReference type="CDD" id="cd05233">
    <property type="entry name" value="SDR_c"/>
    <property type="match status" value="1"/>
</dbReference>
<dbReference type="PROSITE" id="PS00061">
    <property type="entry name" value="ADH_SHORT"/>
    <property type="match status" value="1"/>
</dbReference>
<dbReference type="PRINTS" id="PR00081">
    <property type="entry name" value="GDHRDH"/>
</dbReference>
<dbReference type="Pfam" id="PF13561">
    <property type="entry name" value="adh_short_C2"/>
    <property type="match status" value="1"/>
</dbReference>
<dbReference type="FunFam" id="3.40.50.720:FF:000084">
    <property type="entry name" value="Short-chain dehydrogenase reductase"/>
    <property type="match status" value="1"/>
</dbReference>
<dbReference type="PANTHER" id="PTHR42879">
    <property type="entry name" value="3-OXOACYL-(ACYL-CARRIER-PROTEIN) REDUCTASE"/>
    <property type="match status" value="1"/>
</dbReference>
<dbReference type="InterPro" id="IPR057326">
    <property type="entry name" value="KR_dom"/>
</dbReference>
<evidence type="ECO:0000313" key="4">
    <source>
        <dbReference type="Proteomes" id="UP000739565"/>
    </source>
</evidence>
<reference evidence="3" key="1">
    <citation type="submission" date="2021-07" db="EMBL/GenBank/DDBJ databases">
        <title>New genus and species of the family Alcaligenaceae.</title>
        <authorList>
            <person name="Hahn M.W."/>
        </authorList>
    </citation>
    <scope>NUCLEOTIDE SEQUENCE</scope>
    <source>
        <strain evidence="3">LF4-65</strain>
    </source>
</reference>
<comment type="similarity">
    <text evidence="1">Belongs to the short-chain dehydrogenases/reductases (SDR) family.</text>
</comment>
<dbReference type="SUPFAM" id="SSF51735">
    <property type="entry name" value="NAD(P)-binding Rossmann-fold domains"/>
    <property type="match status" value="1"/>
</dbReference>
<dbReference type="GO" id="GO:0032787">
    <property type="term" value="P:monocarboxylic acid metabolic process"/>
    <property type="evidence" value="ECO:0007669"/>
    <property type="project" value="UniProtKB-ARBA"/>
</dbReference>
<sequence>MTQRLADRIAFVNGGARGIGRASALRLASEGARVWITSRDNAAMDEALAEARAQGLSLNVLEMDSSQSKAIRQAISHVHHTEGRLDILVNNAGGSLQTPGVFEQQSDEDWARVLDLNIMGTVWACRYTLPLMKAQGAGRVVNVGSKAGQFGSRVTGANYAAAKGAVSALTRQLAMEYGPAGITVNCVCPGLVMTARTKARWEARKTPEERAQLLQSIPLRRHADPKDIAAAIAFLASDDSAFVTGITLDVNGGEVMA</sequence>
<keyword evidence="4" id="KW-1185">Reference proteome</keyword>
<dbReference type="SMART" id="SM00822">
    <property type="entry name" value="PKS_KR"/>
    <property type="match status" value="1"/>
</dbReference>
<dbReference type="EMBL" id="JAHXRI010000006">
    <property type="protein sequence ID" value="MBZ1350258.1"/>
    <property type="molecule type" value="Genomic_DNA"/>
</dbReference>
<feature type="domain" description="Ketoreductase" evidence="2">
    <location>
        <begin position="8"/>
        <end position="190"/>
    </location>
</feature>
<dbReference type="PRINTS" id="PR00080">
    <property type="entry name" value="SDRFAMILY"/>
</dbReference>
<dbReference type="Gene3D" id="3.40.50.720">
    <property type="entry name" value="NAD(P)-binding Rossmann-like Domain"/>
    <property type="match status" value="1"/>
</dbReference>
<proteinExistence type="inferred from homology"/>
<organism evidence="3 4">
    <name type="scientific">Zwartia hollandica</name>
    <dbReference type="NCBI Taxonomy" id="324606"/>
    <lineage>
        <taxon>Bacteria</taxon>
        <taxon>Pseudomonadati</taxon>
        <taxon>Pseudomonadota</taxon>
        <taxon>Betaproteobacteria</taxon>
        <taxon>Burkholderiales</taxon>
        <taxon>Alcaligenaceae</taxon>
        <taxon>Zwartia</taxon>
    </lineage>
</organism>
<protein>
    <submittedName>
        <fullName evidence="3">SDR family oxidoreductase</fullName>
    </submittedName>
</protein>
<dbReference type="InterPro" id="IPR036291">
    <property type="entry name" value="NAD(P)-bd_dom_sf"/>
</dbReference>
<evidence type="ECO:0000259" key="2">
    <source>
        <dbReference type="SMART" id="SM00822"/>
    </source>
</evidence>
<gene>
    <name evidence="3" type="ORF">KZZ10_06325</name>
</gene>
<name>A0A953N9N7_9BURK</name>
<evidence type="ECO:0000313" key="3">
    <source>
        <dbReference type="EMBL" id="MBZ1350258.1"/>
    </source>
</evidence>
<dbReference type="PANTHER" id="PTHR42879:SF2">
    <property type="entry name" value="3-OXOACYL-[ACYL-CARRIER-PROTEIN] REDUCTASE FABG"/>
    <property type="match status" value="1"/>
</dbReference>
<evidence type="ECO:0000256" key="1">
    <source>
        <dbReference type="ARBA" id="ARBA00006484"/>
    </source>
</evidence>
<dbReference type="NCBIfam" id="NF005559">
    <property type="entry name" value="PRK07231.1"/>
    <property type="match status" value="1"/>
</dbReference>
<accession>A0A953N9N7</accession>
<dbReference type="InterPro" id="IPR002347">
    <property type="entry name" value="SDR_fam"/>
</dbReference>
<dbReference type="InterPro" id="IPR020904">
    <property type="entry name" value="Sc_DH/Rdtase_CS"/>
</dbReference>